<comment type="caution">
    <text evidence="2">The sequence shown here is derived from an EMBL/GenBank/DDBJ whole genome shotgun (WGS) entry which is preliminary data.</text>
</comment>
<dbReference type="EMBL" id="JAYWIO010000008">
    <property type="protein sequence ID" value="KAK7247476.1"/>
    <property type="molecule type" value="Genomic_DNA"/>
</dbReference>
<dbReference type="InterPro" id="IPR007149">
    <property type="entry name" value="Leo1"/>
</dbReference>
<name>A0AAN9E7F3_CROPI</name>
<feature type="compositionally biased region" description="Acidic residues" evidence="1">
    <location>
        <begin position="18"/>
        <end position="33"/>
    </location>
</feature>
<feature type="compositionally biased region" description="Acidic residues" evidence="1">
    <location>
        <begin position="137"/>
        <end position="147"/>
    </location>
</feature>
<gene>
    <name evidence="2" type="ORF">RIF29_42359</name>
</gene>
<keyword evidence="3" id="KW-1185">Reference proteome</keyword>
<feature type="compositionally biased region" description="Polar residues" evidence="1">
    <location>
        <begin position="191"/>
        <end position="203"/>
    </location>
</feature>
<sequence length="624" mass="71169">MGGEEKRHQMMQKLFGDQSEEEEEEEGEEEEEEIKTNPQPNHASGEGEGKSNGEEVETGSEGDQPDGDSGESEDDQPDGDPSESESERDQSSQELEVEVGDQSEESEAREEDIVDAKDDDGYRQRVVTSKHRGVVESESERDDDDEEVGKARGRSGSPRDDKDQTQDLHYVPEIRDVFGDYDDEEEEVEYSVQQGIEQDSNISPMEEEGRYGKSPRPEGILGPSLELEIPLQPPPASPEKMNMIKVSNIMGIEPKPFDPETYVEEDTFVTGESGAKRRIRLGNNIVRWRNVINPDGTTSRESNARFVRWSDGSVQLLIGNEVLDTSVQDGQHDQAHLFRRHEKGILQSQGRLLRKMKFMPSSLSSNSHRQLTALVDSRDKKGYKVKKCITNIDPEKEKEENEKAESQSIRANVLLHYKREKVIQKYPPTVDRRRQLSPGFLEDALDEDDETYYRDSRHSQHHFEEDLEGEALAEKRIMNAKKSKGLKDIPRKSSLAPAKSSRHPMESEYETDGAEYERAPSPQLAEDTEPEYEYEDEEEEEQEYEEEVQVNDASDEEGEEKEHYEEEAQVDDASYEEEEEEEPNQKSKECGGTVKGKGFESDKDSPKKSTKLRRRAVVFDSDEE</sequence>
<feature type="region of interest" description="Disordered" evidence="1">
    <location>
        <begin position="451"/>
        <end position="470"/>
    </location>
</feature>
<feature type="compositionally biased region" description="Acidic residues" evidence="1">
    <location>
        <begin position="54"/>
        <end position="84"/>
    </location>
</feature>
<feature type="compositionally biased region" description="Basic and acidic residues" evidence="1">
    <location>
        <begin position="114"/>
        <end position="123"/>
    </location>
</feature>
<dbReference type="PANTHER" id="PTHR23146:SF0">
    <property type="entry name" value="RNA POLYMERASE-ASSOCIATED PROTEIN LEO1"/>
    <property type="match status" value="1"/>
</dbReference>
<organism evidence="2 3">
    <name type="scientific">Crotalaria pallida</name>
    <name type="common">Smooth rattlebox</name>
    <name type="synonym">Crotalaria striata</name>
    <dbReference type="NCBI Taxonomy" id="3830"/>
    <lineage>
        <taxon>Eukaryota</taxon>
        <taxon>Viridiplantae</taxon>
        <taxon>Streptophyta</taxon>
        <taxon>Embryophyta</taxon>
        <taxon>Tracheophyta</taxon>
        <taxon>Spermatophyta</taxon>
        <taxon>Magnoliopsida</taxon>
        <taxon>eudicotyledons</taxon>
        <taxon>Gunneridae</taxon>
        <taxon>Pentapetalae</taxon>
        <taxon>rosids</taxon>
        <taxon>fabids</taxon>
        <taxon>Fabales</taxon>
        <taxon>Fabaceae</taxon>
        <taxon>Papilionoideae</taxon>
        <taxon>50 kb inversion clade</taxon>
        <taxon>genistoids sensu lato</taxon>
        <taxon>core genistoids</taxon>
        <taxon>Crotalarieae</taxon>
        <taxon>Crotalaria</taxon>
    </lineage>
</organism>
<feature type="compositionally biased region" description="Basic and acidic residues" evidence="1">
    <location>
        <begin position="597"/>
        <end position="607"/>
    </location>
</feature>
<evidence type="ECO:0008006" key="4">
    <source>
        <dbReference type="Google" id="ProtNLM"/>
    </source>
</evidence>
<dbReference type="GO" id="GO:1990269">
    <property type="term" value="F:RNA polymerase II C-terminal domain phosphoserine binding"/>
    <property type="evidence" value="ECO:0007669"/>
    <property type="project" value="TreeGrafter"/>
</dbReference>
<evidence type="ECO:0000313" key="2">
    <source>
        <dbReference type="EMBL" id="KAK7247476.1"/>
    </source>
</evidence>
<dbReference type="GO" id="GO:0016593">
    <property type="term" value="C:Cdc73/Paf1 complex"/>
    <property type="evidence" value="ECO:0007669"/>
    <property type="project" value="InterPro"/>
</dbReference>
<feature type="compositionally biased region" description="Acidic residues" evidence="1">
    <location>
        <begin position="567"/>
        <end position="582"/>
    </location>
</feature>
<dbReference type="PANTHER" id="PTHR23146">
    <property type="entry name" value="LEO1 PROTEIN"/>
    <property type="match status" value="1"/>
</dbReference>
<reference evidence="2 3" key="1">
    <citation type="submission" date="2024-01" db="EMBL/GenBank/DDBJ databases">
        <title>The genomes of 5 underutilized Papilionoideae crops provide insights into root nodulation and disease resistanc.</title>
        <authorList>
            <person name="Yuan L."/>
        </authorList>
    </citation>
    <scope>NUCLEOTIDE SEQUENCE [LARGE SCALE GENOMIC DNA]</scope>
    <source>
        <strain evidence="2">ZHUSHIDOU_FW_LH</strain>
        <tissue evidence="2">Leaf</tissue>
    </source>
</reference>
<protein>
    <recommendedName>
        <fullName evidence="4">Protein LEO1 homolog</fullName>
    </recommendedName>
</protein>
<evidence type="ECO:0000256" key="1">
    <source>
        <dbReference type="SAM" id="MobiDB-lite"/>
    </source>
</evidence>
<feature type="compositionally biased region" description="Acidic residues" evidence="1">
    <location>
        <begin position="95"/>
        <end position="113"/>
    </location>
</feature>
<feature type="compositionally biased region" description="Acidic residues" evidence="1">
    <location>
        <begin position="526"/>
        <end position="559"/>
    </location>
</feature>
<feature type="compositionally biased region" description="Acidic residues" evidence="1">
    <location>
        <begin position="179"/>
        <end position="189"/>
    </location>
</feature>
<proteinExistence type="predicted"/>
<feature type="compositionally biased region" description="Basic and acidic residues" evidence="1">
    <location>
        <begin position="157"/>
        <end position="178"/>
    </location>
</feature>
<dbReference type="GO" id="GO:0006368">
    <property type="term" value="P:transcription elongation by RNA polymerase II"/>
    <property type="evidence" value="ECO:0007669"/>
    <property type="project" value="InterPro"/>
</dbReference>
<dbReference type="GO" id="GO:0032968">
    <property type="term" value="P:positive regulation of transcription elongation by RNA polymerase II"/>
    <property type="evidence" value="ECO:0007669"/>
    <property type="project" value="TreeGrafter"/>
</dbReference>
<feature type="region of interest" description="Disordered" evidence="1">
    <location>
        <begin position="480"/>
        <end position="624"/>
    </location>
</feature>
<feature type="region of interest" description="Disordered" evidence="1">
    <location>
        <begin position="1"/>
        <end position="218"/>
    </location>
</feature>
<accession>A0AAN9E7F3</accession>
<dbReference type="AlphaFoldDB" id="A0AAN9E7F3"/>
<feature type="compositionally biased region" description="Basic and acidic residues" evidence="1">
    <location>
        <begin position="451"/>
        <end position="464"/>
    </location>
</feature>
<evidence type="ECO:0000313" key="3">
    <source>
        <dbReference type="Proteomes" id="UP001372338"/>
    </source>
</evidence>
<dbReference type="Pfam" id="PF04004">
    <property type="entry name" value="Leo1"/>
    <property type="match status" value="1"/>
</dbReference>
<dbReference type="Proteomes" id="UP001372338">
    <property type="component" value="Unassembled WGS sequence"/>
</dbReference>